<evidence type="ECO:0000313" key="2">
    <source>
        <dbReference type="EMBL" id="TWT76999.1"/>
    </source>
</evidence>
<reference evidence="2 3" key="1">
    <citation type="submission" date="2019-02" db="EMBL/GenBank/DDBJ databases">
        <title>Deep-cultivation of Planctomycetes and their phenomic and genomic characterization uncovers novel biology.</title>
        <authorList>
            <person name="Wiegand S."/>
            <person name="Jogler M."/>
            <person name="Boedeker C."/>
            <person name="Pinto D."/>
            <person name="Vollmers J."/>
            <person name="Rivas-Marin E."/>
            <person name="Kohn T."/>
            <person name="Peeters S.H."/>
            <person name="Heuer A."/>
            <person name="Rast P."/>
            <person name="Oberbeckmann S."/>
            <person name="Bunk B."/>
            <person name="Jeske O."/>
            <person name="Meyerdierks A."/>
            <person name="Storesund J.E."/>
            <person name="Kallscheuer N."/>
            <person name="Luecker S."/>
            <person name="Lage O.M."/>
            <person name="Pohl T."/>
            <person name="Merkel B.J."/>
            <person name="Hornburger P."/>
            <person name="Mueller R.-W."/>
            <person name="Bruemmer F."/>
            <person name="Labrenz M."/>
            <person name="Spormann A.M."/>
            <person name="Op Den Camp H."/>
            <person name="Overmann J."/>
            <person name="Amann R."/>
            <person name="Jetten M.S.M."/>
            <person name="Mascher T."/>
            <person name="Medema M.H."/>
            <person name="Devos D.P."/>
            <person name="Kaster A.-K."/>
            <person name="Ovreas L."/>
            <person name="Rohde M."/>
            <person name="Galperin M.Y."/>
            <person name="Jogler C."/>
        </authorList>
    </citation>
    <scope>NUCLEOTIDE SEQUENCE [LARGE SCALE GENOMIC DNA]</scope>
    <source>
        <strain evidence="2 3">Pla123a</strain>
    </source>
</reference>
<protein>
    <recommendedName>
        <fullName evidence="1">Conserved hypothetical protein CHP03032 domain-containing protein</fullName>
    </recommendedName>
</protein>
<dbReference type="Pfam" id="PF16261">
    <property type="entry name" value="DUF4915"/>
    <property type="match status" value="1"/>
</dbReference>
<comment type="caution">
    <text evidence="2">The sequence shown here is derived from an EMBL/GenBank/DDBJ whole genome shotgun (WGS) entry which is preliminary data.</text>
</comment>
<dbReference type="Proteomes" id="UP000318478">
    <property type="component" value="Unassembled WGS sequence"/>
</dbReference>
<dbReference type="RefSeq" id="WP_146587215.1">
    <property type="nucleotide sequence ID" value="NZ_SJPO01000005.1"/>
</dbReference>
<accession>A0A5C5YQ84</accession>
<organism evidence="2 3">
    <name type="scientific">Posidoniimonas polymericola</name>
    <dbReference type="NCBI Taxonomy" id="2528002"/>
    <lineage>
        <taxon>Bacteria</taxon>
        <taxon>Pseudomonadati</taxon>
        <taxon>Planctomycetota</taxon>
        <taxon>Planctomycetia</taxon>
        <taxon>Pirellulales</taxon>
        <taxon>Lacipirellulaceae</taxon>
        <taxon>Posidoniimonas</taxon>
    </lineage>
</organism>
<evidence type="ECO:0000313" key="3">
    <source>
        <dbReference type="Proteomes" id="UP000318478"/>
    </source>
</evidence>
<dbReference type="OrthoDB" id="238183at2"/>
<sequence length="362" mass="38805">MADPSPTTAPNAEPAELREVRYEHSLSLPELLERLQVSLIVSTYQAGKLIALGSHGGQLTKSFHNFDRPMGVALSGDGDSLAVAARDKVWLLRNDRTVARQLPPAGGVGSCFLTRSASVTGEIQAHEMGWAGDELWVVNTLFSCLVTLDPSYSFVPRWRPSFITELAAEDRCHLNGMAVVDGRPKYVTAMGETNSAGGWREGKATGGLLIDVESNEVVARGFAMPHSPTWHGGCVWLLDSGRGLVLRCDPKTGQVSQVAKLPGYTRGMVIHGDHAFVGLSKIRETSTFGGVPIAADRARLKCGFGIVNLRTGELDAQFEFAAGVDEIFDLEVVPNAASVALRGPFAHNDGEKTIWTVPSPGS</sequence>
<evidence type="ECO:0000259" key="1">
    <source>
        <dbReference type="Pfam" id="PF16261"/>
    </source>
</evidence>
<dbReference type="EMBL" id="SJPO01000005">
    <property type="protein sequence ID" value="TWT76999.1"/>
    <property type="molecule type" value="Genomic_DNA"/>
</dbReference>
<keyword evidence="3" id="KW-1185">Reference proteome</keyword>
<name>A0A5C5YQ84_9BACT</name>
<dbReference type="InterPro" id="IPR017481">
    <property type="entry name" value="CHP03032"/>
</dbReference>
<feature type="domain" description="Conserved hypothetical protein CHP03032" evidence="1">
    <location>
        <begin position="28"/>
        <end position="337"/>
    </location>
</feature>
<dbReference type="SUPFAM" id="SSF63825">
    <property type="entry name" value="YWTD domain"/>
    <property type="match status" value="1"/>
</dbReference>
<proteinExistence type="predicted"/>
<dbReference type="AlphaFoldDB" id="A0A5C5YQ84"/>
<gene>
    <name evidence="2" type="ORF">Pla123a_24250</name>
</gene>
<dbReference type="NCBIfam" id="TIGR03032">
    <property type="entry name" value="TIGR03032 family protein"/>
    <property type="match status" value="1"/>
</dbReference>